<proteinExistence type="predicted"/>
<reference evidence="3" key="1">
    <citation type="submission" date="2016-10" db="EMBL/GenBank/DDBJ databases">
        <authorList>
            <person name="Varghese N."/>
            <person name="Submissions S."/>
        </authorList>
    </citation>
    <scope>NUCLEOTIDE SEQUENCE [LARGE SCALE GENOMIC DNA]</scope>
    <source>
        <strain evidence="3">DSM 17044</strain>
    </source>
</reference>
<feature type="region of interest" description="Disordered" evidence="1">
    <location>
        <begin position="68"/>
        <end position="166"/>
    </location>
</feature>
<name>A0A1H7WH45_STIAU</name>
<sequence>MFERMRSGMAVLSRDGVHVGRIVDVTEDGIVIEKGLIFHRDFVVPFHDVAQFQGDEIVLSLDKASLRGAHGRSLMPPEPSAARRDDTPPLQDALDDAETMTPAAVARPRAATGRAPGVFPYAAPEPALSERRAAGPGWDPMSADEEPAEQKPAPLMGPEHDPLTRY</sequence>
<protein>
    <recommendedName>
        <fullName evidence="4">DUF2171 domain-containing protein</fullName>
    </recommendedName>
</protein>
<dbReference type="OrthoDB" id="5513836at2"/>
<feature type="compositionally biased region" description="Low complexity" evidence="1">
    <location>
        <begin position="101"/>
        <end position="118"/>
    </location>
</feature>
<dbReference type="AlphaFoldDB" id="A0A1H7WH45"/>
<evidence type="ECO:0000313" key="2">
    <source>
        <dbReference type="EMBL" id="SEM20932.1"/>
    </source>
</evidence>
<dbReference type="RefSeq" id="WP_075008686.1">
    <property type="nucleotide sequence ID" value="NZ_FOAP01000013.1"/>
</dbReference>
<dbReference type="Proteomes" id="UP000182719">
    <property type="component" value="Unassembled WGS sequence"/>
</dbReference>
<evidence type="ECO:0008006" key="4">
    <source>
        <dbReference type="Google" id="ProtNLM"/>
    </source>
</evidence>
<dbReference type="SUPFAM" id="SSF50346">
    <property type="entry name" value="PRC-barrel domain"/>
    <property type="match status" value="1"/>
</dbReference>
<evidence type="ECO:0000313" key="3">
    <source>
        <dbReference type="Proteomes" id="UP000182719"/>
    </source>
</evidence>
<dbReference type="EMBL" id="FOAP01000013">
    <property type="protein sequence ID" value="SEM20932.1"/>
    <property type="molecule type" value="Genomic_DNA"/>
</dbReference>
<evidence type="ECO:0000256" key="1">
    <source>
        <dbReference type="SAM" id="MobiDB-lite"/>
    </source>
</evidence>
<organism evidence="2 3">
    <name type="scientific">Stigmatella aurantiaca</name>
    <dbReference type="NCBI Taxonomy" id="41"/>
    <lineage>
        <taxon>Bacteria</taxon>
        <taxon>Pseudomonadati</taxon>
        <taxon>Myxococcota</taxon>
        <taxon>Myxococcia</taxon>
        <taxon>Myxococcales</taxon>
        <taxon>Cystobacterineae</taxon>
        <taxon>Archangiaceae</taxon>
        <taxon>Stigmatella</taxon>
    </lineage>
</organism>
<accession>A0A1H7WH45</accession>
<dbReference type="InterPro" id="IPR011033">
    <property type="entry name" value="PRC_barrel-like_sf"/>
</dbReference>
<keyword evidence="3" id="KW-1185">Reference proteome</keyword>
<gene>
    <name evidence="2" type="ORF">SAMN05444354_11315</name>
</gene>